<dbReference type="OrthoDB" id="340608at2759"/>
<evidence type="ECO:0000256" key="7">
    <source>
        <dbReference type="SAM" id="Phobius"/>
    </source>
</evidence>
<evidence type="ECO:0008006" key="10">
    <source>
        <dbReference type="Google" id="ProtNLM"/>
    </source>
</evidence>
<dbReference type="InterPro" id="IPR005045">
    <property type="entry name" value="CDC50/LEM3_fam"/>
</dbReference>
<reference evidence="8" key="1">
    <citation type="journal article" date="2023" name="DNA Res.">
        <title>Chromosome-level genome assembly of Phrynocephalus forsythii using third-generation DNA sequencing and Hi-C analysis.</title>
        <authorList>
            <person name="Qi Y."/>
            <person name="Zhao W."/>
            <person name="Zhao Y."/>
            <person name="Niu C."/>
            <person name="Cao S."/>
            <person name="Zhang Y."/>
        </authorList>
    </citation>
    <scope>NUCLEOTIDE SEQUENCE</scope>
    <source>
        <tissue evidence="8">Muscle</tissue>
    </source>
</reference>
<evidence type="ECO:0000256" key="6">
    <source>
        <dbReference type="SAM" id="MobiDB-lite"/>
    </source>
</evidence>
<evidence type="ECO:0000313" key="8">
    <source>
        <dbReference type="EMBL" id="KAJ7312028.1"/>
    </source>
</evidence>
<feature type="non-terminal residue" evidence="8">
    <location>
        <position position="1"/>
    </location>
</feature>
<evidence type="ECO:0000256" key="5">
    <source>
        <dbReference type="ARBA" id="ARBA00023136"/>
    </source>
</evidence>
<dbReference type="GO" id="GO:0005783">
    <property type="term" value="C:endoplasmic reticulum"/>
    <property type="evidence" value="ECO:0007669"/>
    <property type="project" value="TreeGrafter"/>
</dbReference>
<dbReference type="Proteomes" id="UP001142489">
    <property type="component" value="Unassembled WGS sequence"/>
</dbReference>
<keyword evidence="9" id="KW-1185">Reference proteome</keyword>
<evidence type="ECO:0000313" key="9">
    <source>
        <dbReference type="Proteomes" id="UP001142489"/>
    </source>
</evidence>
<comment type="caution">
    <text evidence="8">The sequence shown here is derived from an EMBL/GenBank/DDBJ whole genome shotgun (WGS) entry which is preliminary data.</text>
</comment>
<comment type="subcellular location">
    <subcellularLocation>
        <location evidence="1">Membrane</location>
    </subcellularLocation>
</comment>
<name>A0A9Q1AUR0_9SAUR</name>
<evidence type="ECO:0000256" key="3">
    <source>
        <dbReference type="ARBA" id="ARBA00022692"/>
    </source>
</evidence>
<feature type="compositionally biased region" description="Pro residues" evidence="6">
    <location>
        <begin position="61"/>
        <end position="83"/>
    </location>
</feature>
<dbReference type="PANTHER" id="PTHR10926">
    <property type="entry name" value="CELL CYCLE CONTROL PROTEIN 50"/>
    <property type="match status" value="1"/>
</dbReference>
<feature type="compositionally biased region" description="Basic and acidic residues" evidence="6">
    <location>
        <begin position="105"/>
        <end position="116"/>
    </location>
</feature>
<keyword evidence="5 7" id="KW-0472">Membrane</keyword>
<dbReference type="GO" id="GO:0005794">
    <property type="term" value="C:Golgi apparatus"/>
    <property type="evidence" value="ECO:0007669"/>
    <property type="project" value="TreeGrafter"/>
</dbReference>
<feature type="transmembrane region" description="Helical" evidence="7">
    <location>
        <begin position="421"/>
        <end position="443"/>
    </location>
</feature>
<feature type="region of interest" description="Disordered" evidence="6">
    <location>
        <begin position="14"/>
        <end position="119"/>
    </location>
</feature>
<organism evidence="8 9">
    <name type="scientific">Phrynocephalus forsythii</name>
    <dbReference type="NCBI Taxonomy" id="171643"/>
    <lineage>
        <taxon>Eukaryota</taxon>
        <taxon>Metazoa</taxon>
        <taxon>Chordata</taxon>
        <taxon>Craniata</taxon>
        <taxon>Vertebrata</taxon>
        <taxon>Euteleostomi</taxon>
        <taxon>Lepidosauria</taxon>
        <taxon>Squamata</taxon>
        <taxon>Bifurcata</taxon>
        <taxon>Unidentata</taxon>
        <taxon>Episquamata</taxon>
        <taxon>Toxicofera</taxon>
        <taxon>Iguania</taxon>
        <taxon>Acrodonta</taxon>
        <taxon>Agamidae</taxon>
        <taxon>Agaminae</taxon>
        <taxon>Phrynocephalus</taxon>
    </lineage>
</organism>
<accession>A0A9Q1AUR0</accession>
<evidence type="ECO:0000256" key="2">
    <source>
        <dbReference type="ARBA" id="ARBA00009457"/>
    </source>
</evidence>
<proteinExistence type="inferred from homology"/>
<evidence type="ECO:0000256" key="1">
    <source>
        <dbReference type="ARBA" id="ARBA00004370"/>
    </source>
</evidence>
<gene>
    <name evidence="8" type="ORF">JRQ81_006358</name>
</gene>
<sequence>GGSASRVVFWLRSRRSCHLSRERERATARRSDPERSPGEGSRARTPLGGRKAVLPLSSPTGDPPPPPRETPPPPVSRLPPAPMPGSASYDVRRAASADGATLPARSEDDRPSRNKPDNTAFTQQRLPAWQPLLSAGTVLPLFFFLGVAFLAVGLGLHFSSAGIQELELDYTGDDGSTCARCANLSANPSANPNRGDCFCSLHFELSEDFPAPVCVYYELNSYYQNNRRYSVSRDDAQLSGNAWALRNPVQDCQPYQKNSSGFPIAPCGSIANSLFNDTFALSRQVSKGAPVNVTLERRGISWWTDTNVKFRNPEPVNRSLELAFKGTAKPPFWPKPVFDLGKGEPNNTGMVNEGFIVWMRIAALPNFRKLYACIHQGNSSVALPRGKYHLNITYNYPVLAFKGTKKVIFSTLSWMGGKNPFLGIAYIVVGSACILTGIAMLVAHLKYRHLIEED</sequence>
<evidence type="ECO:0000256" key="4">
    <source>
        <dbReference type="ARBA" id="ARBA00022989"/>
    </source>
</evidence>
<feature type="transmembrane region" description="Helical" evidence="7">
    <location>
        <begin position="132"/>
        <end position="156"/>
    </location>
</feature>
<dbReference type="EMBL" id="JAPFRF010000013">
    <property type="protein sequence ID" value="KAJ7312028.1"/>
    <property type="molecule type" value="Genomic_DNA"/>
</dbReference>
<comment type="similarity">
    <text evidence="2">Belongs to the CDC50/LEM3 family.</text>
</comment>
<dbReference type="GO" id="GO:0005886">
    <property type="term" value="C:plasma membrane"/>
    <property type="evidence" value="ECO:0007669"/>
    <property type="project" value="TreeGrafter"/>
</dbReference>
<dbReference type="Pfam" id="PF03381">
    <property type="entry name" value="CDC50"/>
    <property type="match status" value="1"/>
</dbReference>
<feature type="compositionally biased region" description="Basic and acidic residues" evidence="6">
    <location>
        <begin position="19"/>
        <end position="37"/>
    </location>
</feature>
<keyword evidence="4 7" id="KW-1133">Transmembrane helix</keyword>
<dbReference type="PANTHER" id="PTHR10926:SF19">
    <property type="entry name" value="CELL CYCLE CONTROL PROTEIN 50B"/>
    <property type="match status" value="1"/>
</dbReference>
<dbReference type="GO" id="GO:0045332">
    <property type="term" value="P:phospholipid translocation"/>
    <property type="evidence" value="ECO:0007669"/>
    <property type="project" value="TreeGrafter"/>
</dbReference>
<protein>
    <recommendedName>
        <fullName evidence="10">Cell cycle control protein 50A</fullName>
    </recommendedName>
</protein>
<dbReference type="AlphaFoldDB" id="A0A9Q1AUR0"/>
<keyword evidence="3 7" id="KW-0812">Transmembrane</keyword>